<evidence type="ECO:0000313" key="1">
    <source>
        <dbReference type="EMBL" id="GFH17810.1"/>
    </source>
</evidence>
<protein>
    <submittedName>
        <fullName evidence="1">Uncharacterized protein</fullName>
    </submittedName>
</protein>
<accession>A0A699Z8P6</accession>
<organism evidence="1 2">
    <name type="scientific">Haematococcus lacustris</name>
    <name type="common">Green alga</name>
    <name type="synonym">Haematococcus pluvialis</name>
    <dbReference type="NCBI Taxonomy" id="44745"/>
    <lineage>
        <taxon>Eukaryota</taxon>
        <taxon>Viridiplantae</taxon>
        <taxon>Chlorophyta</taxon>
        <taxon>core chlorophytes</taxon>
        <taxon>Chlorophyceae</taxon>
        <taxon>CS clade</taxon>
        <taxon>Chlamydomonadales</taxon>
        <taxon>Haematococcaceae</taxon>
        <taxon>Haematococcus</taxon>
    </lineage>
</organism>
<evidence type="ECO:0000313" key="2">
    <source>
        <dbReference type="Proteomes" id="UP000485058"/>
    </source>
</evidence>
<keyword evidence="2" id="KW-1185">Reference proteome</keyword>
<dbReference type="EMBL" id="BLLF01001204">
    <property type="protein sequence ID" value="GFH17810.1"/>
    <property type="molecule type" value="Genomic_DNA"/>
</dbReference>
<reference evidence="1 2" key="1">
    <citation type="submission" date="2020-02" db="EMBL/GenBank/DDBJ databases">
        <title>Draft genome sequence of Haematococcus lacustris strain NIES-144.</title>
        <authorList>
            <person name="Morimoto D."/>
            <person name="Nakagawa S."/>
            <person name="Yoshida T."/>
            <person name="Sawayama S."/>
        </authorList>
    </citation>
    <scope>NUCLEOTIDE SEQUENCE [LARGE SCALE GENOMIC DNA]</scope>
    <source>
        <strain evidence="1 2">NIES-144</strain>
    </source>
</reference>
<comment type="caution">
    <text evidence="1">The sequence shown here is derived from an EMBL/GenBank/DDBJ whole genome shotgun (WGS) entry which is preliminary data.</text>
</comment>
<name>A0A699Z8P6_HAELA</name>
<proteinExistence type="predicted"/>
<gene>
    <name evidence="1" type="ORF">HaLaN_14514</name>
</gene>
<dbReference type="AlphaFoldDB" id="A0A699Z8P6"/>
<dbReference type="Proteomes" id="UP000485058">
    <property type="component" value="Unassembled WGS sequence"/>
</dbReference>
<feature type="non-terminal residue" evidence="1">
    <location>
        <position position="1"/>
    </location>
</feature>
<sequence>PLLCQRFSVAFYPSMTAGQAGTYRRAGNVTLYPAAQQRTEAAIVRWVGQLMNKWGTGG</sequence>